<feature type="domain" description="Amidohydrolase-related" evidence="1">
    <location>
        <begin position="53"/>
        <end position="230"/>
    </location>
</feature>
<evidence type="ECO:0000313" key="2">
    <source>
        <dbReference type="EMBL" id="MBK4347050.1"/>
    </source>
</evidence>
<protein>
    <submittedName>
        <fullName evidence="2">Amidohydrolase family protein</fullName>
    </submittedName>
</protein>
<dbReference type="InterPro" id="IPR051781">
    <property type="entry name" value="Metallo-dep_Hydrolase"/>
</dbReference>
<gene>
    <name evidence="2" type="ORF">IV501_05335</name>
    <name evidence="3" type="ORF">IV501_09290</name>
</gene>
<dbReference type="SUPFAM" id="SSF51556">
    <property type="entry name" value="Metallo-dependent hydrolases"/>
    <property type="match status" value="1"/>
</dbReference>
<evidence type="ECO:0000259" key="1">
    <source>
        <dbReference type="Pfam" id="PF01979"/>
    </source>
</evidence>
<evidence type="ECO:0000313" key="3">
    <source>
        <dbReference type="EMBL" id="MBK4347827.1"/>
    </source>
</evidence>
<evidence type="ECO:0000313" key="4">
    <source>
        <dbReference type="Proteomes" id="UP000636458"/>
    </source>
</evidence>
<dbReference type="InterPro" id="IPR006680">
    <property type="entry name" value="Amidohydro-rel"/>
</dbReference>
<comment type="caution">
    <text evidence="2">The sequence shown here is derived from an EMBL/GenBank/DDBJ whole genome shotgun (WGS) entry which is preliminary data.</text>
</comment>
<dbReference type="GO" id="GO:0016787">
    <property type="term" value="F:hydrolase activity"/>
    <property type="evidence" value="ECO:0007669"/>
    <property type="project" value="InterPro"/>
</dbReference>
<accession>A0A934SKL3</accession>
<dbReference type="RefSeq" id="WP_200555314.1">
    <property type="nucleotide sequence ID" value="NZ_JAEPES010000001.1"/>
</dbReference>
<dbReference type="EMBL" id="JAEPES010000003">
    <property type="protein sequence ID" value="MBK4347827.1"/>
    <property type="molecule type" value="Genomic_DNA"/>
</dbReference>
<dbReference type="AlphaFoldDB" id="A0A934SKL3"/>
<reference evidence="2" key="1">
    <citation type="submission" date="2021-01" db="EMBL/GenBank/DDBJ databases">
        <title>Lacisediminihabitans sp. nov. strain G11-30, isolated from Antarctic Soil.</title>
        <authorList>
            <person name="Li J."/>
        </authorList>
    </citation>
    <scope>NUCLEOTIDE SEQUENCE</scope>
    <source>
        <strain evidence="2">G11-30</strain>
    </source>
</reference>
<keyword evidence="4" id="KW-1185">Reference proteome</keyword>
<dbReference type="Gene3D" id="3.20.20.140">
    <property type="entry name" value="Metal-dependent hydrolases"/>
    <property type="match status" value="1"/>
</dbReference>
<sequence length="338" mass="34988">MRLISALDSWDGRGFTGPALFAIDGERLTLVDTEPTDDDGAAHVGGTVHINGTLLPGFTDSHVHLGLVDPTGLVPGGIARVVDLGSDPRLVARWAASDVVDVEFAGAFLTAAGGYPVGRDWAAAESIREVMSARESAAAVDEMAVAGASVIKVAVNSSGPVWDDRMLATVVRQAHDAGLPIVAHAEGPGQAMRAIRAGADRLAHTPFSELISDDDVSEATETCTWISTLDIHGWGNPTAEYAIALDNLSRFAAAGGPVLYGTDLGNGPLPVGINTRELDALVAAGLSADAVVAAIAPGPLQGRVSVIRGPVNRDRTVLADWLSTATVHSVRDLEETFA</sequence>
<dbReference type="InterPro" id="IPR032466">
    <property type="entry name" value="Metal_Hydrolase"/>
</dbReference>
<dbReference type="Proteomes" id="UP000636458">
    <property type="component" value="Unassembled WGS sequence"/>
</dbReference>
<name>A0A934SKL3_9MICO</name>
<dbReference type="PANTHER" id="PTHR43135:SF3">
    <property type="entry name" value="ALPHA-D-RIBOSE 1-METHYLPHOSPHONATE 5-TRIPHOSPHATE DIPHOSPHATASE"/>
    <property type="match status" value="1"/>
</dbReference>
<organism evidence="2 4">
    <name type="scientific">Lacisediminihabitans changchengi</name>
    <dbReference type="NCBI Taxonomy" id="2787634"/>
    <lineage>
        <taxon>Bacteria</taxon>
        <taxon>Bacillati</taxon>
        <taxon>Actinomycetota</taxon>
        <taxon>Actinomycetes</taxon>
        <taxon>Micrococcales</taxon>
        <taxon>Microbacteriaceae</taxon>
        <taxon>Lacisediminihabitans</taxon>
    </lineage>
</organism>
<dbReference type="EMBL" id="JAEPES010000001">
    <property type="protein sequence ID" value="MBK4347050.1"/>
    <property type="molecule type" value="Genomic_DNA"/>
</dbReference>
<dbReference type="Pfam" id="PF01979">
    <property type="entry name" value="Amidohydro_1"/>
    <property type="match status" value="1"/>
</dbReference>
<dbReference type="PANTHER" id="PTHR43135">
    <property type="entry name" value="ALPHA-D-RIBOSE 1-METHYLPHOSPHONATE 5-TRIPHOSPHATE DIPHOSPHATASE"/>
    <property type="match status" value="1"/>
</dbReference>
<proteinExistence type="predicted"/>